<dbReference type="PANTHER" id="PTHR30604:SF1">
    <property type="entry name" value="DNA UTILIZATION PROTEIN HOFQ"/>
    <property type="match status" value="1"/>
</dbReference>
<dbReference type="InterPro" id="IPR038591">
    <property type="entry name" value="NolW-like_sf"/>
</dbReference>
<evidence type="ECO:0000256" key="1">
    <source>
        <dbReference type="ARBA" id="ARBA00004370"/>
    </source>
</evidence>
<evidence type="ECO:0000256" key="4">
    <source>
        <dbReference type="ARBA" id="ARBA00022729"/>
    </source>
</evidence>
<evidence type="ECO:0000256" key="2">
    <source>
        <dbReference type="ARBA" id="ARBA00022448"/>
    </source>
</evidence>
<dbReference type="PROSITE" id="PS51257">
    <property type="entry name" value="PROKAR_LIPOPROTEIN"/>
    <property type="match status" value="1"/>
</dbReference>
<keyword evidence="5" id="KW-0472">Membrane</keyword>
<proteinExistence type="inferred from homology"/>
<dbReference type="GO" id="GO:0009279">
    <property type="term" value="C:cell outer membrane"/>
    <property type="evidence" value="ECO:0007669"/>
    <property type="project" value="UniProtKB-SubCell"/>
</dbReference>
<sequence>MFDKTSMLRRQAAAVVLFVFLAALTAGGCASDKGAVTPVVETPSVMAERVITGVDTRVASGEVVVSIQGSAMLTYASIPQSLPPGVVLHFPDADVADGAVQSPVDNAVVETIEASRQGNATQLKILLKDESEYEVVRSGNGLNVVFTSVEAQMPEVAVAAEADDEVPAEASVAEMTVEAEEIAVQEPAAVQAPAVQPVSVGPATVSQIDFTSTQSGASTILIGTTGPVGYKVSKKDEKTLYLKLSDTTLPDSRKRPIITTRFNSAVNRILPVQTEQMEGDALFIIELRDAVPYLVSQSGDQIEVSIDPSSVPPQKEDDAKLPSWKKAITEADVMAVPDAAGSDMAAFPDGATSAAPVQPEVMESMEPEISVGKSKSYSGEKIAVDFFETDIKNVFRIIRAVSGQNFAIDKDVTGQVTMTLQNPVPWDQILDLVLKMNMLGSVKENGITRIATLKTLKEEEAARLQYIASQQFSKEIQKAMAPMSTEYILISYSNAETDIKPHLERILTSERGSVSVDTRTNQLIITDTAEKIAQARAIVKQIDRITPQVIIEARIVEASSNFTRAFGVTWNAQTEGYPTVGQGNDSSTLGGVYGYGVAMDYGVETDNSIGINFSRLTGNTLILDAKLTALETKGTGKIVSSPKVLTLDNKKATIKQGVEIPYQTVEDGDVDIEFKEVELRLEVTPHVTADDRISLQVLIDKNDVGSITNGIPGLNTKGVETELIMNDGETIVIGGIIKSNKTFAESAFPVLSQIPVLGWLFKNRTRTEEKQELLVFLTPRVVKMDELKI</sequence>
<feature type="signal peptide" evidence="9">
    <location>
        <begin position="1"/>
        <end position="28"/>
    </location>
</feature>
<dbReference type="Pfam" id="PF00263">
    <property type="entry name" value="Secretin"/>
    <property type="match status" value="1"/>
</dbReference>
<evidence type="ECO:0000313" key="15">
    <source>
        <dbReference type="Proteomes" id="UP000198870"/>
    </source>
</evidence>
<comment type="subcellular location">
    <subcellularLocation>
        <location evidence="8">Cell outer membrane</location>
    </subcellularLocation>
    <subcellularLocation>
        <location evidence="1">Membrane</location>
    </subcellularLocation>
</comment>
<dbReference type="Pfam" id="PF21305">
    <property type="entry name" value="type_II_gspD_N0"/>
    <property type="match status" value="1"/>
</dbReference>
<feature type="chain" id="PRO_5011488814" evidence="9">
    <location>
        <begin position="29"/>
        <end position="789"/>
    </location>
</feature>
<dbReference type="Proteomes" id="UP000198870">
    <property type="component" value="Unassembled WGS sequence"/>
</dbReference>
<comment type="similarity">
    <text evidence="7">Belongs to the bacterial secretin family.</text>
</comment>
<dbReference type="Pfam" id="PF03958">
    <property type="entry name" value="Secretin_N"/>
    <property type="match status" value="1"/>
</dbReference>
<evidence type="ECO:0000256" key="6">
    <source>
        <dbReference type="ARBA" id="ARBA00023237"/>
    </source>
</evidence>
<dbReference type="Gene3D" id="3.30.1370.130">
    <property type="match status" value="1"/>
</dbReference>
<dbReference type="OrthoDB" id="9775455at2"/>
<dbReference type="GO" id="GO:0009306">
    <property type="term" value="P:protein secretion"/>
    <property type="evidence" value="ECO:0007669"/>
    <property type="project" value="InterPro"/>
</dbReference>
<evidence type="ECO:0000256" key="3">
    <source>
        <dbReference type="ARBA" id="ARBA00022692"/>
    </source>
</evidence>
<dbReference type="PANTHER" id="PTHR30604">
    <property type="entry name" value="PROTEIN TRANSPORT PROTEIN HOFQ"/>
    <property type="match status" value="1"/>
</dbReference>
<keyword evidence="2 8" id="KW-0813">Transport</keyword>
<accession>A0A1G5I352</accession>
<dbReference type="Gene3D" id="3.30.1370.120">
    <property type="match status" value="1"/>
</dbReference>
<evidence type="ECO:0000256" key="8">
    <source>
        <dbReference type="RuleBase" id="RU004004"/>
    </source>
</evidence>
<evidence type="ECO:0000256" key="5">
    <source>
        <dbReference type="ARBA" id="ARBA00023136"/>
    </source>
</evidence>
<keyword evidence="3" id="KW-0812">Transmembrane</keyword>
<evidence type="ECO:0000259" key="12">
    <source>
        <dbReference type="Pfam" id="PF11741"/>
    </source>
</evidence>
<evidence type="ECO:0000259" key="11">
    <source>
        <dbReference type="Pfam" id="PF03958"/>
    </source>
</evidence>
<dbReference type="EMBL" id="FMUX01000017">
    <property type="protein sequence ID" value="SCY70462.1"/>
    <property type="molecule type" value="Genomic_DNA"/>
</dbReference>
<feature type="domain" description="Type II/III secretion system secretin-like" evidence="10">
    <location>
        <begin position="629"/>
        <end position="783"/>
    </location>
</feature>
<feature type="domain" description="NolW-like" evidence="11">
    <location>
        <begin position="463"/>
        <end position="544"/>
    </location>
</feature>
<dbReference type="NCBIfam" id="TIGR02515">
    <property type="entry name" value="IV_pilus_PilQ"/>
    <property type="match status" value="1"/>
</dbReference>
<dbReference type="RefSeq" id="WP_092213244.1">
    <property type="nucleotide sequence ID" value="NZ_FMUX01000017.1"/>
</dbReference>
<gene>
    <name evidence="14" type="ORF">SAMN05216233_11768</name>
</gene>
<dbReference type="Pfam" id="PF11741">
    <property type="entry name" value="AMIN"/>
    <property type="match status" value="2"/>
</dbReference>
<reference evidence="14 15" key="1">
    <citation type="submission" date="2016-10" db="EMBL/GenBank/DDBJ databases">
        <authorList>
            <person name="de Groot N.N."/>
        </authorList>
    </citation>
    <scope>NUCLEOTIDE SEQUENCE [LARGE SCALE GENOMIC DNA]</scope>
    <source>
        <strain evidence="14 15">AA1</strain>
    </source>
</reference>
<keyword evidence="6" id="KW-0998">Cell outer membrane</keyword>
<feature type="domain" description="AMIN" evidence="12">
    <location>
        <begin position="55"/>
        <end position="145"/>
    </location>
</feature>
<keyword evidence="15" id="KW-1185">Reference proteome</keyword>
<dbReference type="AlphaFoldDB" id="A0A1G5I352"/>
<protein>
    <submittedName>
        <fullName evidence="14">Type IV pilus assembly protein PilQ</fullName>
    </submittedName>
</protein>
<feature type="domain" description="AMIN" evidence="12">
    <location>
        <begin position="207"/>
        <end position="286"/>
    </location>
</feature>
<dbReference type="InterPro" id="IPR051808">
    <property type="entry name" value="Type_IV_pilus_biogenesis"/>
</dbReference>
<keyword evidence="4 9" id="KW-0732">Signal</keyword>
<evidence type="ECO:0000256" key="7">
    <source>
        <dbReference type="RuleBase" id="RU004003"/>
    </source>
</evidence>
<feature type="domain" description="GspD-like N0" evidence="13">
    <location>
        <begin position="385"/>
        <end position="450"/>
    </location>
</feature>
<organism evidence="14 15">
    <name type="scientific">Desulfoluna spongiiphila</name>
    <dbReference type="NCBI Taxonomy" id="419481"/>
    <lineage>
        <taxon>Bacteria</taxon>
        <taxon>Pseudomonadati</taxon>
        <taxon>Thermodesulfobacteriota</taxon>
        <taxon>Desulfobacteria</taxon>
        <taxon>Desulfobacterales</taxon>
        <taxon>Desulfolunaceae</taxon>
        <taxon>Desulfoluna</taxon>
    </lineage>
</organism>
<dbReference type="InterPro" id="IPR013355">
    <property type="entry name" value="Pilus_4_PilQ"/>
</dbReference>
<dbReference type="InterPro" id="IPR005644">
    <property type="entry name" value="NolW-like"/>
</dbReference>
<dbReference type="InterPro" id="IPR021731">
    <property type="entry name" value="AMIN_dom"/>
</dbReference>
<evidence type="ECO:0000259" key="10">
    <source>
        <dbReference type="Pfam" id="PF00263"/>
    </source>
</evidence>
<dbReference type="InterPro" id="IPR001775">
    <property type="entry name" value="GspD/PilQ"/>
</dbReference>
<dbReference type="STRING" id="419481.SAMN05216233_11768"/>
<dbReference type="PRINTS" id="PR00811">
    <property type="entry name" value="BCTERIALGSPD"/>
</dbReference>
<evidence type="ECO:0000313" key="14">
    <source>
        <dbReference type="EMBL" id="SCY70462.1"/>
    </source>
</evidence>
<evidence type="ECO:0000259" key="13">
    <source>
        <dbReference type="Pfam" id="PF21305"/>
    </source>
</evidence>
<dbReference type="InterPro" id="IPR049371">
    <property type="entry name" value="GspD-like_N0"/>
</dbReference>
<evidence type="ECO:0000256" key="9">
    <source>
        <dbReference type="SAM" id="SignalP"/>
    </source>
</evidence>
<dbReference type="InterPro" id="IPR004846">
    <property type="entry name" value="T2SS/T3SS_dom"/>
</dbReference>
<name>A0A1G5I352_9BACT</name>